<evidence type="ECO:0000313" key="1">
    <source>
        <dbReference type="EMBL" id="CAG25641.1"/>
    </source>
</evidence>
<accession>Q6ZYI1</accession>
<dbReference type="Proteomes" id="UP000008777">
    <property type="component" value="Segment"/>
</dbReference>
<dbReference type="GeneID" id="4432035"/>
<organismHost>
    <name type="scientific">Pyrobaculum</name>
    <dbReference type="NCBI Taxonomy" id="2276"/>
</organismHost>
<organism evidence="1 2">
    <name type="scientific">Pyrobaculum spherical virus (isolate United States/Yellowstone)</name>
    <name type="common">PSV</name>
    <dbReference type="NCBI Taxonomy" id="654907"/>
    <lineage>
        <taxon>Viruses</taxon>
        <taxon>Viruses incertae sedis</taxon>
        <taxon>Globuloviridae</taxon>
        <taxon>Alphaglobulovirus</taxon>
        <taxon>Alphaglobulovirus obsidianense</taxon>
    </lineage>
</organism>
<keyword evidence="2" id="KW-1185">Reference proteome</keyword>
<protein>
    <submittedName>
        <fullName evidence="1">Uncharacterized protein</fullName>
    </submittedName>
</protein>
<name>Q6ZYI1_PSVY</name>
<dbReference type="KEGG" id="vg:4432035"/>
<evidence type="ECO:0000313" key="2">
    <source>
        <dbReference type="Proteomes" id="UP000008777"/>
    </source>
</evidence>
<dbReference type="EMBL" id="AJ635161">
    <property type="protein sequence ID" value="CAG25641.1"/>
    <property type="molecule type" value="Genomic_DNA"/>
</dbReference>
<dbReference type="RefSeq" id="YP_015543.1">
    <property type="nucleotide sequence ID" value="NC_005872.1"/>
</dbReference>
<proteinExistence type="predicted"/>
<reference evidence="1 2" key="1">
    <citation type="journal article" date="2004" name="Virology">
        <title>Morphology and genome organisation of the virus PSV of the hyperthermophilic archaeal genera Pyrobaculum and Thermoproteus: A novel virus family, the Globuloviridae.</title>
        <authorList>
            <person name="Haering M."/>
            <person name="Peng X."/>
            <person name="Bruegger K."/>
            <person name="Rachel R."/>
            <person name="Stetter K.O."/>
            <person name="Garrett R.A."/>
            <person name="Prangishvili D."/>
        </authorList>
    </citation>
    <scope>NUCLEOTIDE SEQUENCE [LARGE SCALE GENOMIC DNA]</scope>
    <source>
        <strain evidence="2">Isolate United States/Yellowstone</strain>
    </source>
</reference>
<sequence length="133" mass="14215">MMRYILAAIAILAALAGVGYITQTRGTVVYGVFDGVGVAYEGHYYLIEGNAVKTPANSTILKGKFILWGGYLINGTEVKPKHVMAAFVTNNVIVVTGTIEVVAGEVHKIGNYTVVTGNPARVLVVDGYLYHPK</sequence>
<organismHost>
    <name type="scientific">Thermoproteus tenax</name>
    <dbReference type="NCBI Taxonomy" id="2271"/>
</organismHost>